<sequence length="333" mass="39761">MVNIWKKVLEAYHIYPVSIEKQTERVVKVFDGMQEYALKRSFLTEQTMENWQHVYRIAREKNVTEILPVYLTRDNAFFHKEENFYYYLTPWIDSPEVTDSAYNIERTLQTLAQIHKKTRQTSRIKSDRLKESFQGFSSFCKQSLDQLHARVTDYESRKYMSPFELLYCTHYKGVCHAVGLLQDKLYQIYGEEETEILWSSSLCHQRVDDTHSKGGYLINWESGGFEHPARDLSHYFRGLTGAYNQPEETIQQAFTVYQKTNHLTVKEMHLVSVYLLNPSFYLSVLKNYTDRRTKKSMVNQVKELQQQFRRLEFGMNWVEFIQETYESKEEQPD</sequence>
<dbReference type="PANTHER" id="PTHR39179:SF3">
    <property type="entry name" value="COTS-RELATED PROTEIN"/>
    <property type="match status" value="1"/>
</dbReference>
<dbReference type="SUPFAM" id="SSF56112">
    <property type="entry name" value="Protein kinase-like (PK-like)"/>
    <property type="match status" value="1"/>
</dbReference>
<dbReference type="NCBIfam" id="TIGR02904">
    <property type="entry name" value="spore_ysxE"/>
    <property type="match status" value="1"/>
</dbReference>
<dbReference type="Gene3D" id="3.30.200.20">
    <property type="entry name" value="Phosphorylase Kinase, domain 1"/>
    <property type="match status" value="1"/>
</dbReference>
<dbReference type="Gene3D" id="3.90.1200.10">
    <property type="match status" value="1"/>
</dbReference>
<name>A0A0A1MWE6_9BACI</name>
<evidence type="ECO:0000313" key="1">
    <source>
        <dbReference type="EMBL" id="CEI83904.1"/>
    </source>
</evidence>
<dbReference type="InterPro" id="IPR014253">
    <property type="entry name" value="Spore_coat_YsxE"/>
</dbReference>
<dbReference type="AlphaFoldDB" id="A0A0A1MWE6"/>
<proteinExistence type="predicted"/>
<accession>A0A0A1MWE6</accession>
<dbReference type="InterPro" id="IPR047175">
    <property type="entry name" value="CotS-like"/>
</dbReference>
<dbReference type="GO" id="GO:0042601">
    <property type="term" value="C:endospore-forming forespore"/>
    <property type="evidence" value="ECO:0007669"/>
    <property type="project" value="TreeGrafter"/>
</dbReference>
<dbReference type="Proteomes" id="UP000040453">
    <property type="component" value="Unassembled WGS sequence"/>
</dbReference>
<dbReference type="EMBL" id="CDGG01000001">
    <property type="protein sequence ID" value="CEI83904.1"/>
    <property type="molecule type" value="Genomic_DNA"/>
</dbReference>
<organism evidence="1 2">
    <name type="scientific">Oceanobacillus oncorhynchi</name>
    <dbReference type="NCBI Taxonomy" id="545501"/>
    <lineage>
        <taxon>Bacteria</taxon>
        <taxon>Bacillati</taxon>
        <taxon>Bacillota</taxon>
        <taxon>Bacilli</taxon>
        <taxon>Bacillales</taxon>
        <taxon>Bacillaceae</taxon>
        <taxon>Oceanobacillus</taxon>
    </lineage>
</organism>
<gene>
    <name evidence="1" type="ORF">BN997_03830</name>
</gene>
<keyword evidence="2" id="KW-1185">Reference proteome</keyword>
<dbReference type="InterPro" id="IPR011009">
    <property type="entry name" value="Kinase-like_dom_sf"/>
</dbReference>
<evidence type="ECO:0000313" key="2">
    <source>
        <dbReference type="Proteomes" id="UP000040453"/>
    </source>
</evidence>
<reference evidence="1 2" key="1">
    <citation type="submission" date="2014-11" db="EMBL/GenBank/DDBJ databases">
        <authorList>
            <person name="Urmite Genomes Urmite Genomes"/>
        </authorList>
    </citation>
    <scope>NUCLEOTIDE SEQUENCE [LARGE SCALE GENOMIC DNA]</scope>
    <source>
        <strain evidence="1 2">Oc5</strain>
    </source>
</reference>
<dbReference type="PANTHER" id="PTHR39179">
    <property type="entry name" value="SPORE COAT PROTEIN I"/>
    <property type="match status" value="1"/>
</dbReference>
<dbReference type="STRING" id="545501.BN997_03830"/>
<protein>
    <recommendedName>
        <fullName evidence="3">Spore coat protein YsxE</fullName>
    </recommendedName>
</protein>
<evidence type="ECO:0008006" key="3">
    <source>
        <dbReference type="Google" id="ProtNLM"/>
    </source>
</evidence>